<accession>A0A9P4QW81</accession>
<feature type="compositionally biased region" description="Polar residues" evidence="1">
    <location>
        <begin position="69"/>
        <end position="87"/>
    </location>
</feature>
<dbReference type="AlphaFoldDB" id="A0A9P4QW81"/>
<keyword evidence="3" id="KW-1185">Reference proteome</keyword>
<reference evidence="2" key="1">
    <citation type="journal article" date="2020" name="Stud. Mycol.">
        <title>101 Dothideomycetes genomes: a test case for predicting lifestyles and emergence of pathogens.</title>
        <authorList>
            <person name="Haridas S."/>
            <person name="Albert R."/>
            <person name="Binder M."/>
            <person name="Bloem J."/>
            <person name="Labutti K."/>
            <person name="Salamov A."/>
            <person name="Andreopoulos B."/>
            <person name="Baker S."/>
            <person name="Barry K."/>
            <person name="Bills G."/>
            <person name="Bluhm B."/>
            <person name="Cannon C."/>
            <person name="Castanera R."/>
            <person name="Culley D."/>
            <person name="Daum C."/>
            <person name="Ezra D."/>
            <person name="Gonzalez J."/>
            <person name="Henrissat B."/>
            <person name="Kuo A."/>
            <person name="Liang C."/>
            <person name="Lipzen A."/>
            <person name="Lutzoni F."/>
            <person name="Magnuson J."/>
            <person name="Mondo S."/>
            <person name="Nolan M."/>
            <person name="Ohm R."/>
            <person name="Pangilinan J."/>
            <person name="Park H.-J."/>
            <person name="Ramirez L."/>
            <person name="Alfaro M."/>
            <person name="Sun H."/>
            <person name="Tritt A."/>
            <person name="Yoshinaga Y."/>
            <person name="Zwiers L.-H."/>
            <person name="Turgeon B."/>
            <person name="Goodwin S."/>
            <person name="Spatafora J."/>
            <person name="Crous P."/>
            <person name="Grigoriev I."/>
        </authorList>
    </citation>
    <scope>NUCLEOTIDE SEQUENCE</scope>
    <source>
        <strain evidence="2">CBS 125425</strain>
    </source>
</reference>
<evidence type="ECO:0000313" key="2">
    <source>
        <dbReference type="EMBL" id="KAF2732292.1"/>
    </source>
</evidence>
<name>A0A9P4QW81_9PLEO</name>
<protein>
    <submittedName>
        <fullName evidence="2">Uncharacterized protein</fullName>
    </submittedName>
</protein>
<feature type="region of interest" description="Disordered" evidence="1">
    <location>
        <begin position="1"/>
        <end position="101"/>
    </location>
</feature>
<dbReference type="Proteomes" id="UP000799444">
    <property type="component" value="Unassembled WGS sequence"/>
</dbReference>
<evidence type="ECO:0000256" key="1">
    <source>
        <dbReference type="SAM" id="MobiDB-lite"/>
    </source>
</evidence>
<gene>
    <name evidence="2" type="ORF">EJ04DRAFT_339139</name>
</gene>
<organism evidence="2 3">
    <name type="scientific">Polyplosphaeria fusca</name>
    <dbReference type="NCBI Taxonomy" id="682080"/>
    <lineage>
        <taxon>Eukaryota</taxon>
        <taxon>Fungi</taxon>
        <taxon>Dikarya</taxon>
        <taxon>Ascomycota</taxon>
        <taxon>Pezizomycotina</taxon>
        <taxon>Dothideomycetes</taxon>
        <taxon>Pleosporomycetidae</taxon>
        <taxon>Pleosporales</taxon>
        <taxon>Tetraplosphaeriaceae</taxon>
        <taxon>Polyplosphaeria</taxon>
    </lineage>
</organism>
<evidence type="ECO:0000313" key="3">
    <source>
        <dbReference type="Proteomes" id="UP000799444"/>
    </source>
</evidence>
<comment type="caution">
    <text evidence="2">The sequence shown here is derived from an EMBL/GenBank/DDBJ whole genome shotgun (WGS) entry which is preliminary data.</text>
</comment>
<dbReference type="EMBL" id="ML996179">
    <property type="protein sequence ID" value="KAF2732292.1"/>
    <property type="molecule type" value="Genomic_DNA"/>
</dbReference>
<proteinExistence type="predicted"/>
<sequence length="101" mass="10840">MARLTQARGAESLEGMLDPRSTSLLPEKKKEVAGKSARSVASERRPRTTTTCHPNSYLAAPSRKPHTPQPSTRTRPTKNSPPTNSYAVNRHPASPAVPAAA</sequence>